<dbReference type="Proteomes" id="UP000260793">
    <property type="component" value="Unassembled WGS sequence"/>
</dbReference>
<dbReference type="RefSeq" id="WP_117687948.1">
    <property type="nucleotide sequence ID" value="NZ_CAUFBW010000006.1"/>
</dbReference>
<evidence type="ECO:0000313" key="1">
    <source>
        <dbReference type="EMBL" id="RGK41075.1"/>
    </source>
</evidence>
<dbReference type="PANTHER" id="PTHR34047">
    <property type="entry name" value="NUCLEAR INTRON MATURASE 1, MITOCHONDRIAL-RELATED"/>
    <property type="match status" value="1"/>
</dbReference>
<comment type="caution">
    <text evidence="1">The sequence shown here is derived from an EMBL/GenBank/DDBJ whole genome shotgun (WGS) entry which is preliminary data.</text>
</comment>
<dbReference type="CDD" id="cd01646">
    <property type="entry name" value="RT_Bac_retron_I"/>
    <property type="match status" value="1"/>
</dbReference>
<dbReference type="EMBL" id="QSQN01000011">
    <property type="protein sequence ID" value="RGK41075.1"/>
    <property type="molecule type" value="Genomic_DNA"/>
</dbReference>
<evidence type="ECO:0000313" key="2">
    <source>
        <dbReference type="Proteomes" id="UP000260793"/>
    </source>
</evidence>
<gene>
    <name evidence="1" type="ORF">DXD17_05560</name>
</gene>
<dbReference type="AlphaFoldDB" id="A0A3E4LUX3"/>
<sequence length="409" mass="48455">MKTYCKNVDIEDISMMELAIRNCFKGKWKRRDIRNLLSRHCEYTPGKILKLLKTGNKHMLDGAVHNLALELNNRLMNRELSLPPTVSRTVIEGAKQKERNLEIESYEHQIFDHLADLGLQELFEKKFGTWQCASIKGRGQLYTKKGIEKWIRTDPQGTKVAIQCDVRKCYQNIDIDVLIAMLERDIHKNKPLLWLTRKLLLIMKEKDKGLFVGSVISKDLANYYMSYLYHYAESKLTVTRRSRRNGPVKVRLLSHQAMYMDDVFLSGSNRKYLMMAFRKIQQCLEEKLHLEFKESWRFYYVEYEDKYGVSHGCPADLAGYVYKRTCTVLRDHIFLKGRRAFKKVKTYLMKGYEVTQRMAQRAVSYYGWFKNSNLHQFMEKYGIEELQKYCKRRLSYLSKRNRAKEALAC</sequence>
<accession>A0A3E4LUX3</accession>
<organism evidence="1 2">
    <name type="scientific">[Ruminococcus] lactaris</name>
    <dbReference type="NCBI Taxonomy" id="46228"/>
    <lineage>
        <taxon>Bacteria</taxon>
        <taxon>Bacillati</taxon>
        <taxon>Bacillota</taxon>
        <taxon>Clostridia</taxon>
        <taxon>Lachnospirales</taxon>
        <taxon>Lachnospiraceae</taxon>
        <taxon>Mediterraneibacter</taxon>
    </lineage>
</organism>
<name>A0A3E4LUX3_9FIRM</name>
<proteinExistence type="predicted"/>
<reference evidence="1 2" key="1">
    <citation type="submission" date="2018-08" db="EMBL/GenBank/DDBJ databases">
        <title>A genome reference for cultivated species of the human gut microbiota.</title>
        <authorList>
            <person name="Zou Y."/>
            <person name="Xue W."/>
            <person name="Luo G."/>
        </authorList>
    </citation>
    <scope>NUCLEOTIDE SEQUENCE [LARGE SCALE GENOMIC DNA]</scope>
    <source>
        <strain evidence="1 2">TF11-7</strain>
    </source>
</reference>
<dbReference type="PANTHER" id="PTHR34047:SF8">
    <property type="entry name" value="PROTEIN YKFC"/>
    <property type="match status" value="1"/>
</dbReference>
<dbReference type="SUPFAM" id="SSF56672">
    <property type="entry name" value="DNA/RNA polymerases"/>
    <property type="match status" value="1"/>
</dbReference>
<dbReference type="InterPro" id="IPR043502">
    <property type="entry name" value="DNA/RNA_pol_sf"/>
</dbReference>
<dbReference type="InterPro" id="IPR051083">
    <property type="entry name" value="GrpII_Intron_Splice-Mob/Def"/>
</dbReference>
<protein>
    <submittedName>
        <fullName evidence="1">Uncharacterized protein</fullName>
    </submittedName>
</protein>